<dbReference type="GO" id="GO:0047617">
    <property type="term" value="F:fatty acyl-CoA hydrolase activity"/>
    <property type="evidence" value="ECO:0007669"/>
    <property type="project" value="TreeGrafter"/>
</dbReference>
<dbReference type="AlphaFoldDB" id="F2NQQ0"/>
<dbReference type="STRING" id="869210.Marky_1529"/>
<dbReference type="InterPro" id="IPR050563">
    <property type="entry name" value="4-hydroxybenzoyl-CoA_TE"/>
</dbReference>
<dbReference type="Proteomes" id="UP000007030">
    <property type="component" value="Chromosome"/>
</dbReference>
<reference evidence="3 4" key="1">
    <citation type="journal article" date="2012" name="Stand. Genomic Sci.">
        <title>Complete genome sequence of the aerobic, heterotroph Marinithermus hydrothermalis type strain (T1(T)) from a deep-sea hydrothermal vent chimney.</title>
        <authorList>
            <person name="Copeland A."/>
            <person name="Gu W."/>
            <person name="Yasawong M."/>
            <person name="Lapidus A."/>
            <person name="Lucas S."/>
            <person name="Deshpande S."/>
            <person name="Pagani I."/>
            <person name="Tapia R."/>
            <person name="Cheng J.F."/>
            <person name="Goodwin L.A."/>
            <person name="Pitluck S."/>
            <person name="Liolios K."/>
            <person name="Ivanova N."/>
            <person name="Mavromatis K."/>
            <person name="Mikhailova N."/>
            <person name="Pati A."/>
            <person name="Chen A."/>
            <person name="Palaniappan K."/>
            <person name="Land M."/>
            <person name="Pan C."/>
            <person name="Brambilla E.M."/>
            <person name="Rohde M."/>
            <person name="Tindall B.J."/>
            <person name="Sikorski J."/>
            <person name="Goker M."/>
            <person name="Detter J.C."/>
            <person name="Bristow J."/>
            <person name="Eisen J.A."/>
            <person name="Markowitz V."/>
            <person name="Hugenholtz P."/>
            <person name="Kyrpides N.C."/>
            <person name="Klenk H.P."/>
            <person name="Woyke T."/>
        </authorList>
    </citation>
    <scope>NUCLEOTIDE SEQUENCE [LARGE SCALE GENOMIC DNA]</scope>
    <source>
        <strain evidence="4">DSM 14884 / JCM 11576 / T1</strain>
    </source>
</reference>
<name>F2NQQ0_MARHT</name>
<dbReference type="RefSeq" id="WP_013704311.1">
    <property type="nucleotide sequence ID" value="NC_015387.1"/>
</dbReference>
<gene>
    <name evidence="3" type="ordered locus">Marky_1529</name>
</gene>
<accession>F2NQQ0</accession>
<dbReference type="HOGENOM" id="CLU_101141_2_3_0"/>
<evidence type="ECO:0000313" key="3">
    <source>
        <dbReference type="EMBL" id="AEB12264.1"/>
    </source>
</evidence>
<evidence type="ECO:0000313" key="4">
    <source>
        <dbReference type="Proteomes" id="UP000007030"/>
    </source>
</evidence>
<dbReference type="InterPro" id="IPR029069">
    <property type="entry name" value="HotDog_dom_sf"/>
</dbReference>
<dbReference type="SUPFAM" id="SSF54637">
    <property type="entry name" value="Thioesterase/thiol ester dehydrase-isomerase"/>
    <property type="match status" value="1"/>
</dbReference>
<evidence type="ECO:0000256" key="1">
    <source>
        <dbReference type="ARBA" id="ARBA00005953"/>
    </source>
</evidence>
<keyword evidence="4" id="KW-1185">Reference proteome</keyword>
<dbReference type="Gene3D" id="3.10.129.10">
    <property type="entry name" value="Hotdog Thioesterase"/>
    <property type="match status" value="1"/>
</dbReference>
<sequence length="137" mass="15326">MSLDAYPVVTPIQVRFRDLDSLGHVNNAVYLTYLELARIQYLDRLKLDTLRPSIVVARIEIDYLRPILLGEEVAVGVRVTSIGNKSFRMEYGIAAGQELAARATSVQVWLEAGRPAPVPTAVREAIQRLERLPVQGR</sequence>
<dbReference type="KEGG" id="mhd:Marky_1529"/>
<comment type="similarity">
    <text evidence="1">Belongs to the 4-hydroxybenzoyl-CoA thioesterase family.</text>
</comment>
<dbReference type="Pfam" id="PF13279">
    <property type="entry name" value="4HBT_2"/>
    <property type="match status" value="1"/>
</dbReference>
<evidence type="ECO:0000256" key="2">
    <source>
        <dbReference type="ARBA" id="ARBA00022801"/>
    </source>
</evidence>
<dbReference type="EMBL" id="CP002630">
    <property type="protein sequence ID" value="AEB12264.1"/>
    <property type="molecule type" value="Genomic_DNA"/>
</dbReference>
<keyword evidence="2" id="KW-0378">Hydrolase</keyword>
<protein>
    <submittedName>
        <fullName evidence="3">Thioesterase superfamily protein</fullName>
    </submittedName>
</protein>
<proteinExistence type="inferred from homology"/>
<organism evidence="3 4">
    <name type="scientific">Marinithermus hydrothermalis (strain DSM 14884 / JCM 11576 / T1)</name>
    <dbReference type="NCBI Taxonomy" id="869210"/>
    <lineage>
        <taxon>Bacteria</taxon>
        <taxon>Thermotogati</taxon>
        <taxon>Deinococcota</taxon>
        <taxon>Deinococci</taxon>
        <taxon>Thermales</taxon>
        <taxon>Thermaceae</taxon>
        <taxon>Marinithermus</taxon>
    </lineage>
</organism>
<dbReference type="PANTHER" id="PTHR31793">
    <property type="entry name" value="4-HYDROXYBENZOYL-COA THIOESTERASE FAMILY MEMBER"/>
    <property type="match status" value="1"/>
</dbReference>
<dbReference type="eggNOG" id="COG0824">
    <property type="taxonomic scope" value="Bacteria"/>
</dbReference>
<dbReference type="PANTHER" id="PTHR31793:SF27">
    <property type="entry name" value="NOVEL THIOESTERASE SUPERFAMILY DOMAIN AND SAPOSIN A-TYPE DOMAIN CONTAINING PROTEIN (0610012H03RIK)"/>
    <property type="match status" value="1"/>
</dbReference>
<dbReference type="CDD" id="cd00586">
    <property type="entry name" value="4HBT"/>
    <property type="match status" value="1"/>
</dbReference>